<dbReference type="InterPro" id="IPR009799">
    <property type="entry name" value="EthD_dom"/>
</dbReference>
<accession>A0ABW0LCK1</accession>
<dbReference type="EMBL" id="JBHSMU010000019">
    <property type="protein sequence ID" value="MFC5463105.1"/>
    <property type="molecule type" value="Genomic_DNA"/>
</dbReference>
<proteinExistence type="predicted"/>
<evidence type="ECO:0000313" key="2">
    <source>
        <dbReference type="EMBL" id="MFC5463105.1"/>
    </source>
</evidence>
<keyword evidence="3" id="KW-1185">Reference proteome</keyword>
<gene>
    <name evidence="2" type="ORF">ACFPN5_25140</name>
</gene>
<comment type="caution">
    <text evidence="2">The sequence shown here is derived from an EMBL/GenBank/DDBJ whole genome shotgun (WGS) entry which is preliminary data.</text>
</comment>
<dbReference type="InterPro" id="IPR011008">
    <property type="entry name" value="Dimeric_a/b-barrel"/>
</dbReference>
<dbReference type="RefSeq" id="WP_379786585.1">
    <property type="nucleotide sequence ID" value="NZ_JBHSMU010000019.1"/>
</dbReference>
<feature type="domain" description="EthD" evidence="1">
    <location>
        <begin position="36"/>
        <end position="132"/>
    </location>
</feature>
<organism evidence="2 3">
    <name type="scientific">Massilia niabensis</name>
    <dbReference type="NCBI Taxonomy" id="544910"/>
    <lineage>
        <taxon>Bacteria</taxon>
        <taxon>Pseudomonadati</taxon>
        <taxon>Pseudomonadota</taxon>
        <taxon>Betaproteobacteria</taxon>
        <taxon>Burkholderiales</taxon>
        <taxon>Oxalobacteraceae</taxon>
        <taxon>Telluria group</taxon>
        <taxon>Massilia</taxon>
    </lineage>
</organism>
<dbReference type="Gene3D" id="3.30.70.100">
    <property type="match status" value="1"/>
</dbReference>
<dbReference type="NCBIfam" id="TIGR02118">
    <property type="entry name" value="EthD family reductase"/>
    <property type="match status" value="1"/>
</dbReference>
<evidence type="ECO:0000259" key="1">
    <source>
        <dbReference type="Pfam" id="PF07110"/>
    </source>
</evidence>
<evidence type="ECO:0000313" key="3">
    <source>
        <dbReference type="Proteomes" id="UP001596050"/>
    </source>
</evidence>
<reference evidence="3" key="1">
    <citation type="journal article" date="2019" name="Int. J. Syst. Evol. Microbiol.">
        <title>The Global Catalogue of Microorganisms (GCM) 10K type strain sequencing project: providing services to taxonomists for standard genome sequencing and annotation.</title>
        <authorList>
            <consortium name="The Broad Institute Genomics Platform"/>
            <consortium name="The Broad Institute Genome Sequencing Center for Infectious Disease"/>
            <person name="Wu L."/>
            <person name="Ma J."/>
        </authorList>
    </citation>
    <scope>NUCLEOTIDE SEQUENCE [LARGE SCALE GENOMIC DNA]</scope>
    <source>
        <strain evidence="3">KACC 12649</strain>
    </source>
</reference>
<dbReference type="Pfam" id="PF07110">
    <property type="entry name" value="EthD"/>
    <property type="match status" value="1"/>
</dbReference>
<name>A0ABW0LCK1_9BURK</name>
<dbReference type="SUPFAM" id="SSF54909">
    <property type="entry name" value="Dimeric alpha+beta barrel"/>
    <property type="match status" value="1"/>
</dbReference>
<dbReference type="Proteomes" id="UP001596050">
    <property type="component" value="Unassembled WGS sequence"/>
</dbReference>
<protein>
    <submittedName>
        <fullName evidence="2">EthD domain-containing protein</fullName>
    </submittedName>
</protein>
<sequence>MVEQTSEYGWHGQPFWAPFFHDKERLMKIICFLKKKDGLSSEQFMNYYESNHAPLATKLLPFFSSYERKYVIKDKEYKPGHLNEELPPVPVFDVITEISFGNRADYEGMLAALKDPVIGKQIADDEENFLDRKAMVMYFVDERTTPVDVLMSARAQPSPV</sequence>